<evidence type="ECO:0000256" key="7">
    <source>
        <dbReference type="SAM" id="MobiDB-lite"/>
    </source>
</evidence>
<dbReference type="SUPFAM" id="SSF56112">
    <property type="entry name" value="Protein kinase-like (PK-like)"/>
    <property type="match status" value="1"/>
</dbReference>
<evidence type="ECO:0000256" key="6">
    <source>
        <dbReference type="ARBA" id="ARBA00022840"/>
    </source>
</evidence>
<dbReference type="GO" id="GO:0004674">
    <property type="term" value="F:protein serine/threonine kinase activity"/>
    <property type="evidence" value="ECO:0007669"/>
    <property type="project" value="UniProtKB-KW"/>
</dbReference>
<dbReference type="EC" id="2.7.11.1" evidence="1"/>
<feature type="domain" description="Protein kinase" evidence="8">
    <location>
        <begin position="37"/>
        <end position="285"/>
    </location>
</feature>
<dbReference type="PANTHER" id="PTHR43289:SF6">
    <property type="entry name" value="SERINE_THREONINE-PROTEIN KINASE NEKL-3"/>
    <property type="match status" value="1"/>
</dbReference>
<accession>A0A939LNK3</accession>
<dbReference type="Pfam" id="PF00069">
    <property type="entry name" value="Pkinase"/>
    <property type="match status" value="1"/>
</dbReference>
<keyword evidence="6" id="KW-0067">ATP-binding</keyword>
<evidence type="ECO:0000256" key="3">
    <source>
        <dbReference type="ARBA" id="ARBA00022679"/>
    </source>
</evidence>
<keyword evidence="4" id="KW-0547">Nucleotide-binding</keyword>
<reference evidence="9" key="1">
    <citation type="submission" date="2021-03" db="EMBL/GenBank/DDBJ databases">
        <title>Actinotalea soli sp. nov., isolated from soil.</title>
        <authorList>
            <person name="Ping W."/>
            <person name="Zhang J."/>
        </authorList>
    </citation>
    <scope>NUCLEOTIDE SEQUENCE</scope>
    <source>
        <strain evidence="9">BY-33</strain>
    </source>
</reference>
<evidence type="ECO:0000256" key="4">
    <source>
        <dbReference type="ARBA" id="ARBA00022741"/>
    </source>
</evidence>
<evidence type="ECO:0000259" key="8">
    <source>
        <dbReference type="PROSITE" id="PS50011"/>
    </source>
</evidence>
<evidence type="ECO:0000313" key="9">
    <source>
        <dbReference type="EMBL" id="MBO1750618.1"/>
    </source>
</evidence>
<comment type="caution">
    <text evidence="9">The sequence shown here is derived from an EMBL/GenBank/DDBJ whole genome shotgun (WGS) entry which is preliminary data.</text>
</comment>
<keyword evidence="2" id="KW-0723">Serine/threonine-protein kinase</keyword>
<dbReference type="AlphaFoldDB" id="A0A939LNK3"/>
<evidence type="ECO:0000256" key="2">
    <source>
        <dbReference type="ARBA" id="ARBA00022527"/>
    </source>
</evidence>
<dbReference type="RefSeq" id="WP_208054244.1">
    <property type="nucleotide sequence ID" value="NZ_JAGEMK010000001.1"/>
</dbReference>
<dbReference type="PROSITE" id="PS00109">
    <property type="entry name" value="PROTEIN_KINASE_TYR"/>
    <property type="match status" value="1"/>
</dbReference>
<feature type="region of interest" description="Disordered" evidence="7">
    <location>
        <begin position="1"/>
        <end position="22"/>
    </location>
</feature>
<gene>
    <name evidence="9" type="ORF">J4G33_02240</name>
</gene>
<evidence type="ECO:0000256" key="1">
    <source>
        <dbReference type="ARBA" id="ARBA00012513"/>
    </source>
</evidence>
<dbReference type="Proteomes" id="UP000664209">
    <property type="component" value="Unassembled WGS sequence"/>
</dbReference>
<dbReference type="InterPro" id="IPR008266">
    <property type="entry name" value="Tyr_kinase_AS"/>
</dbReference>
<dbReference type="PROSITE" id="PS50011">
    <property type="entry name" value="PROTEIN_KINASE_DOM"/>
    <property type="match status" value="1"/>
</dbReference>
<protein>
    <recommendedName>
        <fullName evidence="1">non-specific serine/threonine protein kinase</fullName>
        <ecNumber evidence="1">2.7.11.1</ecNumber>
    </recommendedName>
</protein>
<keyword evidence="3" id="KW-0808">Transferase</keyword>
<keyword evidence="5" id="KW-0418">Kinase</keyword>
<dbReference type="InterPro" id="IPR000719">
    <property type="entry name" value="Prot_kinase_dom"/>
</dbReference>
<dbReference type="GO" id="GO:0005524">
    <property type="term" value="F:ATP binding"/>
    <property type="evidence" value="ECO:0007669"/>
    <property type="project" value="UniProtKB-KW"/>
</dbReference>
<dbReference type="EMBL" id="JAGEMK010000001">
    <property type="protein sequence ID" value="MBO1750618.1"/>
    <property type="molecule type" value="Genomic_DNA"/>
</dbReference>
<dbReference type="InterPro" id="IPR011009">
    <property type="entry name" value="Kinase-like_dom_sf"/>
</dbReference>
<sequence>MITSVPLEPGRPVPGAARTSAPGACAVPPELPVRLAEHGLVLLGAGPAPERGWRARDLDGRTLVVSLLRVGSEGRAARARERVERLRAVDSSHVATVRTAVEIAPGLLAVPYEEVPGVDLRRLRGQRGRWSVGEVVSVVAPLAEAVAAMHRRGLVHGDVSPGNVVITPDGSPVLIDLLSGADPEEEGTPGFVAPERVHGAGPAGDVHALALIGLQLLAIDELDTQGAPPDPWAAARGSLVEVLRQATTQDPAGRPAPGDLARRIVEVAPASPVRPRVLLADTPAGAGTAVEETVRRERAVRGRHRRPGRLRTPALGATLVGCLMVCSIVVGASAARDEEMVTGSGAQAVPGAATTAGAVLGAGAPTDQGAGAVGDGGEGAVSTPASGPQTSVPRGPVVVDPVGAAVELTQRRVAALAEGDTRALAMVTVPGSPASEADARTYSGLAAAGIFDGEGRLDAEVEVMAAHPAPSCCAGDGRTAQVRVRARTVTAGAVPGSVEPTTVVLRLQRSAAGWRVSEVLAGA</sequence>
<feature type="region of interest" description="Disordered" evidence="7">
    <location>
        <begin position="367"/>
        <end position="396"/>
    </location>
</feature>
<dbReference type="PANTHER" id="PTHR43289">
    <property type="entry name" value="MITOGEN-ACTIVATED PROTEIN KINASE KINASE KINASE 20-RELATED"/>
    <property type="match status" value="1"/>
</dbReference>
<dbReference type="SMART" id="SM00220">
    <property type="entry name" value="S_TKc"/>
    <property type="match status" value="1"/>
</dbReference>
<proteinExistence type="predicted"/>
<name>A0A939LNK3_9CELL</name>
<dbReference type="Gene3D" id="1.10.510.10">
    <property type="entry name" value="Transferase(Phosphotransferase) domain 1"/>
    <property type="match status" value="1"/>
</dbReference>
<organism evidence="9 10">
    <name type="scientific">Actinotalea soli</name>
    <dbReference type="NCBI Taxonomy" id="2819234"/>
    <lineage>
        <taxon>Bacteria</taxon>
        <taxon>Bacillati</taxon>
        <taxon>Actinomycetota</taxon>
        <taxon>Actinomycetes</taxon>
        <taxon>Micrococcales</taxon>
        <taxon>Cellulomonadaceae</taxon>
        <taxon>Actinotalea</taxon>
    </lineage>
</organism>
<keyword evidence="10" id="KW-1185">Reference proteome</keyword>
<evidence type="ECO:0000256" key="5">
    <source>
        <dbReference type="ARBA" id="ARBA00022777"/>
    </source>
</evidence>
<evidence type="ECO:0000313" key="10">
    <source>
        <dbReference type="Proteomes" id="UP000664209"/>
    </source>
</evidence>